<gene>
    <name evidence="1" type="ORF">HXN55_02225</name>
</gene>
<comment type="caution">
    <text evidence="1">The sequence shown here is derived from an EMBL/GenBank/DDBJ whole genome shotgun (WGS) entry which is preliminary data.</text>
</comment>
<dbReference type="RefSeq" id="WP_023925262.1">
    <property type="nucleotide sequence ID" value="NZ_CAJZDG010000071.1"/>
</dbReference>
<dbReference type="SUPFAM" id="SSF53448">
    <property type="entry name" value="Nucleotide-diphospho-sugar transferases"/>
    <property type="match status" value="1"/>
</dbReference>
<organism evidence="1 2">
    <name type="scientific">Prevotella nigrescens</name>
    <dbReference type="NCBI Taxonomy" id="28133"/>
    <lineage>
        <taxon>Bacteria</taxon>
        <taxon>Pseudomonadati</taxon>
        <taxon>Bacteroidota</taxon>
        <taxon>Bacteroidia</taxon>
        <taxon>Bacteroidales</taxon>
        <taxon>Prevotellaceae</taxon>
        <taxon>Prevotella</taxon>
    </lineage>
</organism>
<proteinExistence type="predicted"/>
<accession>A0A9D6A994</accession>
<sequence>MYNIPILFIIFRRKDTALKSFERIKQVKPNKLYIACDGARENVEGENILVEETRNSILQQIDWQCEVKTLFRAKNLGCCMGVYTAINWFFKNEDKGIIIEDDCVLQSSFFPFAEELLHRYEHDERIAMIDAANYIKNVDIPDSYGFSRFKSTNGWATWKRAWEKMDLNMEWKNSPYFESIIKNNGYNGKDTHYWKYRIKAIEQNYVSAWDWQWYFTMAAYNQLSIYPKISLISNIGFGEGATHTTVSIIPDQYKTNSEIDFPLQHPKYIVPYEDFEYSFYKNNNTFRNSILQLIPFCLKTKLKKWLRR</sequence>
<dbReference type="EMBL" id="JABZTM010000014">
    <property type="protein sequence ID" value="MBF1446196.1"/>
    <property type="molecule type" value="Genomic_DNA"/>
</dbReference>
<evidence type="ECO:0000313" key="2">
    <source>
        <dbReference type="Proteomes" id="UP000787419"/>
    </source>
</evidence>
<evidence type="ECO:0000313" key="1">
    <source>
        <dbReference type="EMBL" id="MBF1446196.1"/>
    </source>
</evidence>
<dbReference type="Proteomes" id="UP000787419">
    <property type="component" value="Unassembled WGS sequence"/>
</dbReference>
<dbReference type="AlphaFoldDB" id="A0A9D6A994"/>
<protein>
    <submittedName>
        <fullName evidence="1">Hemolysin hemolytic protein</fullName>
    </submittedName>
</protein>
<dbReference type="Gene3D" id="3.90.550.10">
    <property type="entry name" value="Spore Coat Polysaccharide Biosynthesis Protein SpsA, Chain A"/>
    <property type="match status" value="1"/>
</dbReference>
<reference evidence="1" key="1">
    <citation type="submission" date="2020-04" db="EMBL/GenBank/DDBJ databases">
        <title>Deep metagenomics examines the oral microbiome during advanced dental caries in children, revealing novel taxa and co-occurrences with host molecules.</title>
        <authorList>
            <person name="Baker J.L."/>
            <person name="Morton J.T."/>
            <person name="Dinis M."/>
            <person name="Alvarez R."/>
            <person name="Tran N.C."/>
            <person name="Knight R."/>
            <person name="Edlund A."/>
        </authorList>
    </citation>
    <scope>NUCLEOTIDE SEQUENCE</scope>
    <source>
        <strain evidence="1">JCVI_32_bin.50</strain>
    </source>
</reference>
<dbReference type="InterPro" id="IPR029044">
    <property type="entry name" value="Nucleotide-diphossugar_trans"/>
</dbReference>
<name>A0A9D6A994_9BACT</name>